<dbReference type="EMBL" id="KQ087220">
    <property type="protein sequence ID" value="KLT41279.1"/>
    <property type="molecule type" value="Genomic_DNA"/>
</dbReference>
<organism evidence="2 3">
    <name type="scientific">Cutaneotrichosporon oleaginosum</name>
    <dbReference type="NCBI Taxonomy" id="879819"/>
    <lineage>
        <taxon>Eukaryota</taxon>
        <taxon>Fungi</taxon>
        <taxon>Dikarya</taxon>
        <taxon>Basidiomycota</taxon>
        <taxon>Agaricomycotina</taxon>
        <taxon>Tremellomycetes</taxon>
        <taxon>Trichosporonales</taxon>
        <taxon>Trichosporonaceae</taxon>
        <taxon>Cutaneotrichosporon</taxon>
    </lineage>
</organism>
<sequence>MPDAVLDAGAFPHLLDAVIAHAPAPSLLALRAASRHCKARADARLAAHLVVEDRGMGGRWFAAWHAALNPSMRARPDPSSLFAASFNAYAVYTHAGRMRVLGAPPTDTYYNWMQFARPHGPFVPGARAYFPLVRVLDLHGDVGAVSDTQPFTHEVELTRLMPGLSGEMDELPPPTRTLALFPAPGEMAPHHILDVKTVCRRVVVNVAWHEAPGLVRLRLRDLEGVREVVISFAGWRAMPDARAEGRGEQEGHATLLHGPEEFTPAYFQPSDEPEDEDEETLPWKRLGPRESDNLRWQELAFLVALSLSCGARVTVVDLDRVDPAWLDPDFAPGSLRPTDPTPLTPTPQASAPPTPQAPAQAAGPDLAAAHASTLRDLKATLRGLRSARRQSPSFWLVNGLRVYGLCTVVMPPSTRGVRFLSSAQYVAEADPLEIDAGAFAL</sequence>
<evidence type="ECO:0000313" key="3">
    <source>
        <dbReference type="Proteomes" id="UP000053611"/>
    </source>
</evidence>
<dbReference type="Proteomes" id="UP000053611">
    <property type="component" value="Unassembled WGS sequence"/>
</dbReference>
<keyword evidence="3" id="KW-1185">Reference proteome</keyword>
<evidence type="ECO:0000313" key="2">
    <source>
        <dbReference type="EMBL" id="KLT41279.1"/>
    </source>
</evidence>
<accession>A0A0J1B100</accession>
<protein>
    <submittedName>
        <fullName evidence="2">Uncharacterized protein</fullName>
    </submittedName>
</protein>
<dbReference type="AlphaFoldDB" id="A0A0J1B100"/>
<feature type="compositionally biased region" description="Low complexity" evidence="1">
    <location>
        <begin position="357"/>
        <end position="366"/>
    </location>
</feature>
<dbReference type="GeneID" id="28984178"/>
<feature type="region of interest" description="Disordered" evidence="1">
    <location>
        <begin position="256"/>
        <end position="286"/>
    </location>
</feature>
<feature type="compositionally biased region" description="Acidic residues" evidence="1">
    <location>
        <begin position="271"/>
        <end position="280"/>
    </location>
</feature>
<gene>
    <name evidence="2" type="ORF">CC85DRAFT_286599</name>
</gene>
<dbReference type="RefSeq" id="XP_018277770.1">
    <property type="nucleotide sequence ID" value="XM_018423575.1"/>
</dbReference>
<reference evidence="2 3" key="1">
    <citation type="submission" date="2015-03" db="EMBL/GenBank/DDBJ databases">
        <title>Genomics and transcriptomics of the oil-accumulating basidiomycete yeast T. oleaginosus allow insights into substrate utilization and the diverse evolutionary trajectories of mating systems in fungi.</title>
        <authorList>
            <consortium name="DOE Joint Genome Institute"/>
            <person name="Kourist R."/>
            <person name="Kracht O."/>
            <person name="Bracharz F."/>
            <person name="Lipzen A."/>
            <person name="Nolan M."/>
            <person name="Ohm R."/>
            <person name="Grigoriev I."/>
            <person name="Sun S."/>
            <person name="Heitman J."/>
            <person name="Bruck T."/>
            <person name="Nowrousian M."/>
        </authorList>
    </citation>
    <scope>NUCLEOTIDE SEQUENCE [LARGE SCALE GENOMIC DNA]</scope>
    <source>
        <strain evidence="2 3">IBC0246</strain>
    </source>
</reference>
<feature type="compositionally biased region" description="Pro residues" evidence="1">
    <location>
        <begin position="339"/>
        <end position="356"/>
    </location>
</feature>
<feature type="region of interest" description="Disordered" evidence="1">
    <location>
        <begin position="330"/>
        <end position="366"/>
    </location>
</feature>
<evidence type="ECO:0000256" key="1">
    <source>
        <dbReference type="SAM" id="MobiDB-lite"/>
    </source>
</evidence>
<name>A0A0J1B100_9TREE</name>
<proteinExistence type="predicted"/>